<dbReference type="OrthoDB" id="267517at2759"/>
<feature type="compositionally biased region" description="Basic and acidic residues" evidence="12">
    <location>
        <begin position="13"/>
        <end position="25"/>
    </location>
</feature>
<evidence type="ECO:0000256" key="3">
    <source>
        <dbReference type="ARBA" id="ARBA00005293"/>
    </source>
</evidence>
<dbReference type="AlphaFoldDB" id="A0A813WH85"/>
<dbReference type="GO" id="GO:0005634">
    <property type="term" value="C:nucleus"/>
    <property type="evidence" value="ECO:0007669"/>
    <property type="project" value="UniProtKB-SubCell"/>
</dbReference>
<evidence type="ECO:0000313" key="14">
    <source>
        <dbReference type="EMBL" id="CAF0850694.1"/>
    </source>
</evidence>
<evidence type="ECO:0000256" key="12">
    <source>
        <dbReference type="SAM" id="MobiDB-lite"/>
    </source>
</evidence>
<dbReference type="CDD" id="cd15777">
    <property type="entry name" value="CRBN_C_like"/>
    <property type="match status" value="1"/>
</dbReference>
<evidence type="ECO:0000256" key="8">
    <source>
        <dbReference type="ARBA" id="ARBA00023242"/>
    </source>
</evidence>
<dbReference type="FunFam" id="2.170.150.20:FF:000005">
    <property type="entry name" value="Blast:Protein cereblon homolog"/>
    <property type="match status" value="1"/>
</dbReference>
<sequence length="527" mass="61276">MSSPNEEDSNQQNEDHVDDDNFHDAEDNEYNMYFVEDDDNDDDDEDDDNDDYDYEDEEDNEVDQIEAEDSDDDYETAQIPAVITYNTELASNHDYLGQNFQEISSSKLLYEINDIIQIPLLVQPSDTFYENDSDNSVQLIPGQVMPIYFYNPIQIQVIRRRLNENNPTIGFPYNPKIIRQNRLETNLSELSEDLKLGILAEVISASYHNENNEITDFSSLIESAGGLILKVKGRERFQILKLNKDITGTVTGTVKILPEYVLDQNPLSRKCHKNLNHIYDCYFHKNSSGLLKSTNIKAEYFNTFLNQPAWIYRNSDCNYLMHLIKKELNETFKINFEDPESKIKSETYLTESNNSKIFCSWLLTNFPFDNSMRITILKMNCINQRLSFMYSLLTKFTNINCRLCNEQFCTKSDVFSMSKHGFMGAYLNPGGVVHETLTVYKLKNFHIISPRPSTQHSWFPGYAWQIITCGQCNNHIGWKFTNAKPDLKPEKFFGLTRKAIRYAYRENDENDKNVIMDEQRTSTEVAS</sequence>
<dbReference type="PROSITE" id="PS51788">
    <property type="entry name" value="CULT"/>
    <property type="match status" value="1"/>
</dbReference>
<accession>A0A813WH85</accession>
<organism evidence="14 15">
    <name type="scientific">Brachionus calyciflorus</name>
    <dbReference type="NCBI Taxonomy" id="104777"/>
    <lineage>
        <taxon>Eukaryota</taxon>
        <taxon>Metazoa</taxon>
        <taxon>Spiralia</taxon>
        <taxon>Gnathifera</taxon>
        <taxon>Rotifera</taxon>
        <taxon>Eurotatoria</taxon>
        <taxon>Monogononta</taxon>
        <taxon>Pseudotrocha</taxon>
        <taxon>Ploima</taxon>
        <taxon>Brachionidae</taxon>
        <taxon>Brachionus</taxon>
    </lineage>
</organism>
<dbReference type="InterPro" id="IPR034750">
    <property type="entry name" value="CULT"/>
</dbReference>
<dbReference type="GO" id="GO:0016567">
    <property type="term" value="P:protein ubiquitination"/>
    <property type="evidence" value="ECO:0007669"/>
    <property type="project" value="UniProtKB-UniPathway"/>
</dbReference>
<dbReference type="SUPFAM" id="SSF88697">
    <property type="entry name" value="PUA domain-like"/>
    <property type="match status" value="1"/>
</dbReference>
<dbReference type="Gene3D" id="1.20.58.1480">
    <property type="match status" value="1"/>
</dbReference>
<feature type="region of interest" description="Disordered" evidence="12">
    <location>
        <begin position="1"/>
        <end position="73"/>
    </location>
</feature>
<gene>
    <name evidence="14" type="ORF">OXX778_LOCUS8934</name>
</gene>
<dbReference type="InterPro" id="IPR015947">
    <property type="entry name" value="PUA-like_sf"/>
</dbReference>
<dbReference type="Proteomes" id="UP000663879">
    <property type="component" value="Unassembled WGS sequence"/>
</dbReference>
<dbReference type="InterPro" id="IPR003111">
    <property type="entry name" value="Lon_prtase_N"/>
</dbReference>
<evidence type="ECO:0000256" key="10">
    <source>
        <dbReference type="ARBA" id="ARBA00046075"/>
    </source>
</evidence>
<dbReference type="EMBL" id="CAJNOC010001275">
    <property type="protein sequence ID" value="CAF0850694.1"/>
    <property type="molecule type" value="Genomic_DNA"/>
</dbReference>
<dbReference type="GO" id="GO:0046872">
    <property type="term" value="F:metal ion binding"/>
    <property type="evidence" value="ECO:0007669"/>
    <property type="project" value="UniProtKB-KW"/>
</dbReference>
<dbReference type="InterPro" id="IPR004910">
    <property type="entry name" value="Yippee/Mis18/Cereblon"/>
</dbReference>
<comment type="caution">
    <text evidence="14">The sequence shown here is derived from an EMBL/GenBank/DDBJ whole genome shotgun (WGS) entry which is preliminary data.</text>
</comment>
<evidence type="ECO:0000256" key="2">
    <source>
        <dbReference type="ARBA" id="ARBA00004906"/>
    </source>
</evidence>
<feature type="compositionally biased region" description="Acidic residues" evidence="12">
    <location>
        <begin position="35"/>
        <end position="73"/>
    </location>
</feature>
<evidence type="ECO:0000313" key="15">
    <source>
        <dbReference type="Proteomes" id="UP000663879"/>
    </source>
</evidence>
<keyword evidence="5" id="KW-0479">Metal-binding</keyword>
<dbReference type="Gene3D" id="2.170.150.20">
    <property type="entry name" value="Peptide methionine sulfoxide reductase"/>
    <property type="match status" value="1"/>
</dbReference>
<evidence type="ECO:0000259" key="13">
    <source>
        <dbReference type="PROSITE" id="PS51788"/>
    </source>
</evidence>
<protein>
    <recommendedName>
        <fullName evidence="4">Protein cereblon</fullName>
    </recommendedName>
    <alternativeName>
        <fullName evidence="9">Protein ohgata</fullName>
    </alternativeName>
</protein>
<keyword evidence="6" id="KW-0833">Ubl conjugation pathway</keyword>
<keyword evidence="7" id="KW-0862">Zinc</keyword>
<dbReference type="UniPathway" id="UPA00143"/>
<dbReference type="Pfam" id="PF03226">
    <property type="entry name" value="Yippee-Mis18"/>
    <property type="match status" value="1"/>
</dbReference>
<comment type="similarity">
    <text evidence="3">Belongs to the CRBN family.</text>
</comment>
<comment type="pathway">
    <text evidence="2">Protein modification; protein ubiquitination.</text>
</comment>
<dbReference type="Gene3D" id="2.30.130.40">
    <property type="entry name" value="LON domain-like"/>
    <property type="match status" value="1"/>
</dbReference>
<evidence type="ECO:0000256" key="4">
    <source>
        <dbReference type="ARBA" id="ARBA00014394"/>
    </source>
</evidence>
<evidence type="ECO:0000256" key="1">
    <source>
        <dbReference type="ARBA" id="ARBA00004123"/>
    </source>
</evidence>
<comment type="subunit">
    <text evidence="11">Likely a component of a DCX (DDB1-CUL4-X-box) protein ligase complex. May interact with pic/DDB1.</text>
</comment>
<keyword evidence="8" id="KW-0539">Nucleus</keyword>
<dbReference type="Pfam" id="PF02190">
    <property type="entry name" value="LON_substr_bdg"/>
    <property type="match status" value="1"/>
</dbReference>
<evidence type="ECO:0000256" key="11">
    <source>
        <dbReference type="ARBA" id="ARBA00046796"/>
    </source>
</evidence>
<comment type="subcellular location">
    <subcellularLocation>
        <location evidence="1">Nucleus</location>
    </subcellularLocation>
</comment>
<keyword evidence="15" id="KW-1185">Reference proteome</keyword>
<evidence type="ECO:0000256" key="9">
    <source>
        <dbReference type="ARBA" id="ARBA00030079"/>
    </source>
</evidence>
<comment type="function">
    <text evidence="10">Substrate recognition component of a DCX (DDB1-CUL4-X-box) E3 protein ligase complex that mediates the ubiquitination and subsequent proteasomal degradation of target proteins. Has an essential role in mediating growth by negatively regulating insulin signaling. It also has a role in maintaining presynaptic function in the neuromuscular junction synapses of third-instar larvae.</text>
</comment>
<feature type="domain" description="CULT" evidence="13">
    <location>
        <begin position="396"/>
        <end position="504"/>
    </location>
</feature>
<evidence type="ECO:0000256" key="7">
    <source>
        <dbReference type="ARBA" id="ARBA00022833"/>
    </source>
</evidence>
<dbReference type="InterPro" id="IPR046336">
    <property type="entry name" value="Lon_prtase_N_sf"/>
</dbReference>
<evidence type="ECO:0000256" key="5">
    <source>
        <dbReference type="ARBA" id="ARBA00022723"/>
    </source>
</evidence>
<proteinExistence type="inferred from homology"/>
<evidence type="ECO:0000256" key="6">
    <source>
        <dbReference type="ARBA" id="ARBA00022786"/>
    </source>
</evidence>
<reference evidence="14" key="1">
    <citation type="submission" date="2021-02" db="EMBL/GenBank/DDBJ databases">
        <authorList>
            <person name="Nowell W R."/>
        </authorList>
    </citation>
    <scope>NUCLEOTIDE SEQUENCE</scope>
    <source>
        <strain evidence="14">Ploen Becks lab</strain>
    </source>
</reference>
<name>A0A813WH85_9BILA</name>